<comment type="similarity">
    <text evidence="3 15">Belongs to the protein kinase superfamily. KdkA/RfaP family.</text>
</comment>
<evidence type="ECO:0000256" key="10">
    <source>
        <dbReference type="ARBA" id="ARBA00022840"/>
    </source>
</evidence>
<dbReference type="SUPFAM" id="SSF56112">
    <property type="entry name" value="Protein kinase-like (PK-like)"/>
    <property type="match status" value="1"/>
</dbReference>
<evidence type="ECO:0000313" key="17">
    <source>
        <dbReference type="Proteomes" id="UP000246145"/>
    </source>
</evidence>
<dbReference type="NCBIfam" id="NF002475">
    <property type="entry name" value="PRK01723.1"/>
    <property type="match status" value="1"/>
</dbReference>
<gene>
    <name evidence="15" type="primary">kdkA</name>
    <name evidence="16" type="ORF">C7440_3608</name>
</gene>
<dbReference type="STRING" id="1231391.GCA_000308195_01932"/>
<dbReference type="AlphaFoldDB" id="A0A2U1CI19"/>
<dbReference type="HAMAP" id="MF_00521">
    <property type="entry name" value="KDO_kinase"/>
    <property type="match status" value="1"/>
</dbReference>
<name>A0A2U1CI19_9BURK</name>
<evidence type="ECO:0000256" key="7">
    <source>
        <dbReference type="ARBA" id="ARBA00022679"/>
    </source>
</evidence>
<organism evidence="16 17">
    <name type="scientific">Pusillimonas noertemannii</name>
    <dbReference type="NCBI Taxonomy" id="305977"/>
    <lineage>
        <taxon>Bacteria</taxon>
        <taxon>Pseudomonadati</taxon>
        <taxon>Pseudomonadota</taxon>
        <taxon>Betaproteobacteria</taxon>
        <taxon>Burkholderiales</taxon>
        <taxon>Alcaligenaceae</taxon>
        <taxon>Pusillimonas</taxon>
    </lineage>
</organism>
<keyword evidence="9 15" id="KW-0418">Kinase</keyword>
<accession>A0A2U1CI19</accession>
<keyword evidence="6 15" id="KW-0997">Cell inner membrane</keyword>
<comment type="caution">
    <text evidence="16">The sequence shown here is derived from an EMBL/GenBank/DDBJ whole genome shotgun (WGS) entry which is preliminary data.</text>
</comment>
<dbReference type="InterPro" id="IPR022826">
    <property type="entry name" value="KDO_kinase"/>
</dbReference>
<comment type="pathway">
    <text evidence="2 15">Bacterial outer membrane biogenesis; LPS core biosynthesis.</text>
</comment>
<keyword evidence="11 15" id="KW-0448">Lipopolysaccharide biosynthesis</keyword>
<comment type="function">
    <text evidence="15">Catalyzes the ATP-dependent phosphorylation of the 3-deoxy-D-manno-octulosonic acid (Kdo) residue in Kdo-lipid IV(A) at the 4-OH position.</text>
</comment>
<dbReference type="UniPathway" id="UPA00958"/>
<evidence type="ECO:0000256" key="15">
    <source>
        <dbReference type="HAMAP-Rule" id="MF_00521"/>
    </source>
</evidence>
<keyword evidence="8 15" id="KW-0547">Nucleotide-binding</keyword>
<dbReference type="OrthoDB" id="6854449at2"/>
<protein>
    <recommendedName>
        <fullName evidence="13 15">3-deoxy-D-manno-octulosonic acid kinase</fullName>
        <shortName evidence="15">Kdo kinase</shortName>
        <ecNumber evidence="4 15">2.7.1.166</ecNumber>
    </recommendedName>
</protein>
<dbReference type="EC" id="2.7.1.166" evidence="4 15"/>
<comment type="catalytic activity">
    <reaction evidence="14 15">
        <text>an alpha-Kdo-(2-&gt;6)-lipid IVA + ATP = a 4-O-phospho-alpha-Kdo-(2-&gt;6)-lipid IVA + ADP + H(+)</text>
        <dbReference type="Rhea" id="RHEA:74271"/>
        <dbReference type="ChEBI" id="CHEBI:15378"/>
        <dbReference type="ChEBI" id="CHEBI:30616"/>
        <dbReference type="ChEBI" id="CHEBI:176428"/>
        <dbReference type="ChEBI" id="CHEBI:193140"/>
        <dbReference type="ChEBI" id="CHEBI:456216"/>
        <dbReference type="EC" id="2.7.1.166"/>
    </reaction>
</comment>
<keyword evidence="7 15" id="KW-0808">Transferase</keyword>
<evidence type="ECO:0000256" key="8">
    <source>
        <dbReference type="ARBA" id="ARBA00022741"/>
    </source>
</evidence>
<dbReference type="RefSeq" id="WP_116519426.1">
    <property type="nucleotide sequence ID" value="NZ_JACCEX010000003.1"/>
</dbReference>
<evidence type="ECO:0000256" key="14">
    <source>
        <dbReference type="ARBA" id="ARBA00034417"/>
    </source>
</evidence>
<dbReference type="Gene3D" id="1.10.510.10">
    <property type="entry name" value="Transferase(Phosphotransferase) domain 1"/>
    <property type="match status" value="1"/>
</dbReference>
<proteinExistence type="inferred from homology"/>
<evidence type="ECO:0000256" key="6">
    <source>
        <dbReference type="ARBA" id="ARBA00022519"/>
    </source>
</evidence>
<evidence type="ECO:0000256" key="1">
    <source>
        <dbReference type="ARBA" id="ARBA00004515"/>
    </source>
</evidence>
<dbReference type="Pfam" id="PF06293">
    <property type="entry name" value="Kdo"/>
    <property type="match status" value="1"/>
</dbReference>
<dbReference type="GO" id="GO:0016301">
    <property type="term" value="F:kinase activity"/>
    <property type="evidence" value="ECO:0007669"/>
    <property type="project" value="UniProtKB-KW"/>
</dbReference>
<evidence type="ECO:0000256" key="4">
    <source>
        <dbReference type="ARBA" id="ARBA00011988"/>
    </source>
</evidence>
<dbReference type="GO" id="GO:0016773">
    <property type="term" value="F:phosphotransferase activity, alcohol group as acceptor"/>
    <property type="evidence" value="ECO:0007669"/>
    <property type="project" value="UniProtKB-UniRule"/>
</dbReference>
<keyword evidence="5 15" id="KW-1003">Cell membrane</keyword>
<keyword evidence="10 15" id="KW-0067">ATP-binding</keyword>
<sequence>MISTPLGTGLLRFKSGALCFDPARIGRPGPALFDPSNPALQAASVAVGGRQSAWFVSGEVPAAVLRHYRRGGLAARVSRDRYLWTGESSTRSFAEFRILQLLHGQGLRVPAPLAGAYWRAGPFYRAAILIERIPQVRTLAEALEAPQAVAQAIFAMHEAEVWHADLNAYNILLDKAGLAWLIDFDRARHGPVGLQARRSNLLRLRRSLNKVAGQRGLDCWVQIHRAYEALSA</sequence>
<dbReference type="GO" id="GO:0005524">
    <property type="term" value="F:ATP binding"/>
    <property type="evidence" value="ECO:0007669"/>
    <property type="project" value="UniProtKB-UniRule"/>
</dbReference>
<evidence type="ECO:0000256" key="5">
    <source>
        <dbReference type="ARBA" id="ARBA00022475"/>
    </source>
</evidence>
<feature type="active site" evidence="15">
    <location>
        <position position="165"/>
    </location>
</feature>
<dbReference type="EMBL" id="QEKO01000008">
    <property type="protein sequence ID" value="PVY60571.1"/>
    <property type="molecule type" value="Genomic_DNA"/>
</dbReference>
<dbReference type="GO" id="GO:0009244">
    <property type="term" value="P:lipopolysaccharide core region biosynthetic process"/>
    <property type="evidence" value="ECO:0007669"/>
    <property type="project" value="UniProtKB-UniRule"/>
</dbReference>
<keyword evidence="12 15" id="KW-0472">Membrane</keyword>
<evidence type="ECO:0000313" key="16">
    <source>
        <dbReference type="EMBL" id="PVY60571.1"/>
    </source>
</evidence>
<evidence type="ECO:0000256" key="9">
    <source>
        <dbReference type="ARBA" id="ARBA00022777"/>
    </source>
</evidence>
<keyword evidence="17" id="KW-1185">Reference proteome</keyword>
<dbReference type="InterPro" id="IPR011009">
    <property type="entry name" value="Kinase-like_dom_sf"/>
</dbReference>
<comment type="subcellular location">
    <subcellularLocation>
        <location evidence="1 15">Cell inner membrane</location>
        <topology evidence="1 15">Peripheral membrane protein</topology>
        <orientation evidence="1 15">Cytoplasmic side</orientation>
    </subcellularLocation>
</comment>
<dbReference type="GO" id="GO:0005886">
    <property type="term" value="C:plasma membrane"/>
    <property type="evidence" value="ECO:0007669"/>
    <property type="project" value="UniProtKB-SubCell"/>
</dbReference>
<reference evidence="16 17" key="1">
    <citation type="submission" date="2018-04" db="EMBL/GenBank/DDBJ databases">
        <title>Genomic Encyclopedia of Type Strains, Phase IV (KMG-IV): sequencing the most valuable type-strain genomes for metagenomic binning, comparative biology and taxonomic classification.</title>
        <authorList>
            <person name="Goeker M."/>
        </authorList>
    </citation>
    <scope>NUCLEOTIDE SEQUENCE [LARGE SCALE GENOMIC DNA]</scope>
    <source>
        <strain evidence="16 17">DSM 10065</strain>
    </source>
</reference>
<evidence type="ECO:0000256" key="12">
    <source>
        <dbReference type="ARBA" id="ARBA00023136"/>
    </source>
</evidence>
<dbReference type="Proteomes" id="UP000246145">
    <property type="component" value="Unassembled WGS sequence"/>
</dbReference>
<evidence type="ECO:0000256" key="2">
    <source>
        <dbReference type="ARBA" id="ARBA00004713"/>
    </source>
</evidence>
<evidence type="ECO:0000256" key="11">
    <source>
        <dbReference type="ARBA" id="ARBA00022985"/>
    </source>
</evidence>
<evidence type="ECO:0000256" key="13">
    <source>
        <dbReference type="ARBA" id="ARBA00029511"/>
    </source>
</evidence>
<evidence type="ECO:0000256" key="3">
    <source>
        <dbReference type="ARBA" id="ARBA00010327"/>
    </source>
</evidence>